<organism evidence="2 3">
    <name type="scientific">Desmophyllum pertusum</name>
    <dbReference type="NCBI Taxonomy" id="174260"/>
    <lineage>
        <taxon>Eukaryota</taxon>
        <taxon>Metazoa</taxon>
        <taxon>Cnidaria</taxon>
        <taxon>Anthozoa</taxon>
        <taxon>Hexacorallia</taxon>
        <taxon>Scleractinia</taxon>
        <taxon>Caryophylliina</taxon>
        <taxon>Caryophylliidae</taxon>
        <taxon>Desmophyllum</taxon>
    </lineage>
</organism>
<sequence>MLEKAKDFICGCLNAERKGIIYFGVGDHGEILGLEIEDMKDEIVTAFQSVLNEHIKSDGANSLSMGEQDCIKRHFIPVKNEEGNPTRSYVIEIEVARDWMPCKDNVYYSKTWKKKVNKKDNNNKVVNSKALRDFFDVKPANGMTLMFAMMARLALSRKKKCTKSNEVGTCWRKLAPELGIDAVACELIEEDHRGKSAEKATQLLIHWKRLESRNATVGTSRRCPGKN</sequence>
<dbReference type="InterPro" id="IPR000488">
    <property type="entry name" value="Death_dom"/>
</dbReference>
<dbReference type="InterPro" id="IPR007421">
    <property type="entry name" value="Schlafen_AlbA_2_dom"/>
</dbReference>
<evidence type="ECO:0000313" key="3">
    <source>
        <dbReference type="Proteomes" id="UP001163046"/>
    </source>
</evidence>
<dbReference type="InterPro" id="IPR011029">
    <property type="entry name" value="DEATH-like_dom_sf"/>
</dbReference>
<reference evidence="2" key="1">
    <citation type="submission" date="2023-01" db="EMBL/GenBank/DDBJ databases">
        <title>Genome assembly of the deep-sea coral Lophelia pertusa.</title>
        <authorList>
            <person name="Herrera S."/>
            <person name="Cordes E."/>
        </authorList>
    </citation>
    <scope>NUCLEOTIDE SEQUENCE</scope>
    <source>
        <strain evidence="2">USNM1676648</strain>
        <tissue evidence="2">Polyp</tissue>
    </source>
</reference>
<name>A0A9W9YHC0_9CNID</name>
<evidence type="ECO:0000313" key="2">
    <source>
        <dbReference type="EMBL" id="KAJ7349508.1"/>
    </source>
</evidence>
<dbReference type="EMBL" id="MU827434">
    <property type="protein sequence ID" value="KAJ7349508.1"/>
    <property type="molecule type" value="Genomic_DNA"/>
</dbReference>
<dbReference type="Pfam" id="PF04326">
    <property type="entry name" value="SLFN_AlbA_2"/>
    <property type="match status" value="1"/>
</dbReference>
<dbReference type="AlphaFoldDB" id="A0A9W9YHC0"/>
<dbReference type="Gene3D" id="1.10.533.10">
    <property type="entry name" value="Death Domain, Fas"/>
    <property type="match status" value="1"/>
</dbReference>
<proteinExistence type="predicted"/>
<gene>
    <name evidence="2" type="ORF">OS493_038919</name>
</gene>
<protein>
    <recommendedName>
        <fullName evidence="1">Death domain-containing protein</fullName>
    </recommendedName>
</protein>
<dbReference type="PROSITE" id="PS50017">
    <property type="entry name" value="DEATH_DOMAIN"/>
    <property type="match status" value="1"/>
</dbReference>
<evidence type="ECO:0000259" key="1">
    <source>
        <dbReference type="PROSITE" id="PS50017"/>
    </source>
</evidence>
<keyword evidence="3" id="KW-1185">Reference proteome</keyword>
<comment type="caution">
    <text evidence="2">The sequence shown here is derived from an EMBL/GenBank/DDBJ whole genome shotgun (WGS) entry which is preliminary data.</text>
</comment>
<dbReference type="Pfam" id="PF00531">
    <property type="entry name" value="Death"/>
    <property type="match status" value="1"/>
</dbReference>
<dbReference type="OrthoDB" id="2337140at2759"/>
<dbReference type="CDD" id="cd01670">
    <property type="entry name" value="Death"/>
    <property type="match status" value="1"/>
</dbReference>
<accession>A0A9W9YHC0</accession>
<dbReference type="SUPFAM" id="SSF47986">
    <property type="entry name" value="DEATH domain"/>
    <property type="match status" value="1"/>
</dbReference>
<feature type="domain" description="Death" evidence="1">
    <location>
        <begin position="165"/>
        <end position="217"/>
    </location>
</feature>
<dbReference type="Proteomes" id="UP001163046">
    <property type="component" value="Unassembled WGS sequence"/>
</dbReference>
<dbReference type="GO" id="GO:0007165">
    <property type="term" value="P:signal transduction"/>
    <property type="evidence" value="ECO:0007669"/>
    <property type="project" value="InterPro"/>
</dbReference>